<organism evidence="2 3">
    <name type="scientific">Litoribrevibacter euphylliae</name>
    <dbReference type="NCBI Taxonomy" id="1834034"/>
    <lineage>
        <taxon>Bacteria</taxon>
        <taxon>Pseudomonadati</taxon>
        <taxon>Pseudomonadota</taxon>
        <taxon>Gammaproteobacteria</taxon>
        <taxon>Oceanospirillales</taxon>
        <taxon>Oceanospirillaceae</taxon>
        <taxon>Litoribrevibacter</taxon>
    </lineage>
</organism>
<reference evidence="3" key="1">
    <citation type="journal article" date="2019" name="Int. J. Syst. Evol. Microbiol.">
        <title>The Global Catalogue of Microorganisms (GCM) 10K type strain sequencing project: providing services to taxonomists for standard genome sequencing and annotation.</title>
        <authorList>
            <consortium name="The Broad Institute Genomics Platform"/>
            <consortium name="The Broad Institute Genome Sequencing Center for Infectious Disease"/>
            <person name="Wu L."/>
            <person name="Ma J."/>
        </authorList>
    </citation>
    <scope>NUCLEOTIDE SEQUENCE [LARGE SCALE GENOMIC DNA]</scope>
    <source>
        <strain evidence="3">KCTC 52438</strain>
    </source>
</reference>
<keyword evidence="3" id="KW-1185">Reference proteome</keyword>
<feature type="compositionally biased region" description="Low complexity" evidence="1">
    <location>
        <begin position="20"/>
        <end position="32"/>
    </location>
</feature>
<feature type="region of interest" description="Disordered" evidence="1">
    <location>
        <begin position="1"/>
        <end position="40"/>
    </location>
</feature>
<evidence type="ECO:0000313" key="2">
    <source>
        <dbReference type="EMBL" id="MFC3149771.1"/>
    </source>
</evidence>
<dbReference type="Proteomes" id="UP001595476">
    <property type="component" value="Unassembled WGS sequence"/>
</dbReference>
<dbReference type="EMBL" id="JBHRSZ010000002">
    <property type="protein sequence ID" value="MFC3149771.1"/>
    <property type="molecule type" value="Genomic_DNA"/>
</dbReference>
<dbReference type="RefSeq" id="WP_386715336.1">
    <property type="nucleotide sequence ID" value="NZ_JBHRSZ010000002.1"/>
</dbReference>
<protein>
    <submittedName>
        <fullName evidence="2">Uncharacterized protein</fullName>
    </submittedName>
</protein>
<accession>A0ABV7HDZ8</accession>
<proteinExistence type="predicted"/>
<feature type="compositionally biased region" description="Polar residues" evidence="1">
    <location>
        <begin position="1"/>
        <end position="19"/>
    </location>
</feature>
<evidence type="ECO:0000313" key="3">
    <source>
        <dbReference type="Proteomes" id="UP001595476"/>
    </source>
</evidence>
<comment type="caution">
    <text evidence="2">The sequence shown here is derived from an EMBL/GenBank/DDBJ whole genome shotgun (WGS) entry which is preliminary data.</text>
</comment>
<evidence type="ECO:0000256" key="1">
    <source>
        <dbReference type="SAM" id="MobiDB-lite"/>
    </source>
</evidence>
<gene>
    <name evidence="2" type="ORF">ACFOEK_01885</name>
</gene>
<sequence length="239" mass="26316">MQIQNGVQTSQQASQVNSVTQTGQNQGATGQQEHVNTAAQVAEDKVSLSANATDQTSAQARAVAKYEDMTRVYSTVVAPQEEEETTSNTLNGLPSIELFNADDVAEYEEKLANAFAKAGIDTSQEIDLAFDYEGNVYVKNDHPDKEKIEQLFKEDRDLQQGLVQTQNFYMFKELYRLTQEWAQKIDSGMSEQMAGEWLLSSSKQAQKVSAEGLTFKEGGMVDPFERSANNAVALSAYAG</sequence>
<name>A0ABV7HDZ8_9GAMM</name>